<dbReference type="AlphaFoldDB" id="A0A6J6BVQ9"/>
<evidence type="ECO:0000313" key="5">
    <source>
        <dbReference type="EMBL" id="CAB4776991.1"/>
    </source>
</evidence>
<accession>A0A6J6BVQ9</accession>
<evidence type="ECO:0000256" key="2">
    <source>
        <dbReference type="ARBA" id="ARBA00022679"/>
    </source>
</evidence>
<dbReference type="GO" id="GO:0005737">
    <property type="term" value="C:cytoplasm"/>
    <property type="evidence" value="ECO:0007669"/>
    <property type="project" value="TreeGrafter"/>
</dbReference>
<dbReference type="GO" id="GO:0008914">
    <property type="term" value="F:leucyl-tRNA--protein transferase activity"/>
    <property type="evidence" value="ECO:0007669"/>
    <property type="project" value="InterPro"/>
</dbReference>
<dbReference type="NCBIfam" id="TIGR00667">
    <property type="entry name" value="aat"/>
    <property type="match status" value="1"/>
</dbReference>
<evidence type="ECO:0000256" key="3">
    <source>
        <dbReference type="ARBA" id="ARBA00023315"/>
    </source>
</evidence>
<proteinExistence type="inferred from homology"/>
<dbReference type="PANTHER" id="PTHR30098">
    <property type="entry name" value="LEUCYL/PHENYLALANYL-TRNA--PROTEIN TRANSFERASE"/>
    <property type="match status" value="1"/>
</dbReference>
<gene>
    <name evidence="4" type="ORF">UFOPK1421_00759</name>
    <name evidence="5" type="ORF">UFOPK2921_00603</name>
</gene>
<dbReference type="EMBL" id="CAEZZV010000059">
    <property type="protein sequence ID" value="CAB4776991.1"/>
    <property type="molecule type" value="Genomic_DNA"/>
</dbReference>
<evidence type="ECO:0000256" key="1">
    <source>
        <dbReference type="ARBA" id="ARBA00022490"/>
    </source>
</evidence>
<organism evidence="4">
    <name type="scientific">freshwater metagenome</name>
    <dbReference type="NCBI Taxonomy" id="449393"/>
    <lineage>
        <taxon>unclassified sequences</taxon>
        <taxon>metagenomes</taxon>
        <taxon>ecological metagenomes</taxon>
    </lineage>
</organism>
<dbReference type="InterPro" id="IPR016181">
    <property type="entry name" value="Acyl_CoA_acyltransferase"/>
</dbReference>
<dbReference type="InterPro" id="IPR042203">
    <property type="entry name" value="Leu/Phe-tRNA_Trfase_C"/>
</dbReference>
<dbReference type="Gene3D" id="3.40.630.70">
    <property type="entry name" value="Leucyl/phenylalanyl-tRNA-protein transferase, C-terminal domain"/>
    <property type="match status" value="1"/>
</dbReference>
<keyword evidence="1" id="KW-0963">Cytoplasm</keyword>
<name>A0A6J6BVQ9_9ZZZZ</name>
<reference evidence="4" key="1">
    <citation type="submission" date="2020-05" db="EMBL/GenBank/DDBJ databases">
        <authorList>
            <person name="Chiriac C."/>
            <person name="Salcher M."/>
            <person name="Ghai R."/>
            <person name="Kavagutti S V."/>
        </authorList>
    </citation>
    <scope>NUCLEOTIDE SEQUENCE</scope>
</reference>
<dbReference type="InterPro" id="IPR042221">
    <property type="entry name" value="Leu/Phe-tRNA_Trfase_N"/>
</dbReference>
<dbReference type="EMBL" id="CAEZSL010000069">
    <property type="protein sequence ID" value="CAB4542986.1"/>
    <property type="molecule type" value="Genomic_DNA"/>
</dbReference>
<keyword evidence="3" id="KW-0012">Acyltransferase</keyword>
<sequence>MPWVLTPENINAFNRPQSEDPETEWNFDSVPMQDDDLIAIGANLEPGTLIQAYRHGLFPMPMDRKQLGWWSPVTRGIIPLDAVHISRSLQKNLTQFSVRVDTCFTDVMQACGSSARPHGWINNEFIDAYTLLHRSGWANSVEVFLDEQLVGGIYGVRIGRLFAGESMFHTHTDASKTALVALAALLDAAGVVLFDVQWTTEHLKSLGAVDITRDSYLRLLKEAQKSPILRQTETHG</sequence>
<dbReference type="PANTHER" id="PTHR30098:SF2">
    <property type="entry name" value="LEUCYL_PHENYLALANYL-TRNA--PROTEIN TRANSFERASE"/>
    <property type="match status" value="1"/>
</dbReference>
<dbReference type="Gene3D" id="3.30.70.3550">
    <property type="entry name" value="Leucyl/phenylalanyl-tRNA-protein transferase, N-terminal domain"/>
    <property type="match status" value="1"/>
</dbReference>
<dbReference type="InterPro" id="IPR004616">
    <property type="entry name" value="Leu/Phe-tRNA_Trfase"/>
</dbReference>
<keyword evidence="2" id="KW-0808">Transferase</keyword>
<dbReference type="GO" id="GO:0030163">
    <property type="term" value="P:protein catabolic process"/>
    <property type="evidence" value="ECO:0007669"/>
    <property type="project" value="InterPro"/>
</dbReference>
<dbReference type="HAMAP" id="MF_00688">
    <property type="entry name" value="Leu_Phe_trans"/>
    <property type="match status" value="1"/>
</dbReference>
<protein>
    <submittedName>
        <fullName evidence="4">Unannotated protein</fullName>
    </submittedName>
</protein>
<dbReference type="SUPFAM" id="SSF55729">
    <property type="entry name" value="Acyl-CoA N-acyltransferases (Nat)"/>
    <property type="match status" value="1"/>
</dbReference>
<dbReference type="Pfam" id="PF03588">
    <property type="entry name" value="Leu_Phe_trans"/>
    <property type="match status" value="1"/>
</dbReference>
<evidence type="ECO:0000313" key="4">
    <source>
        <dbReference type="EMBL" id="CAB4542986.1"/>
    </source>
</evidence>